<dbReference type="OrthoDB" id="3061191at2759"/>
<accession>A0A9P5P1L6</accession>
<comment type="caution">
    <text evidence="2">The sequence shown here is derived from an EMBL/GenBank/DDBJ whole genome shotgun (WGS) entry which is preliminary data.</text>
</comment>
<evidence type="ECO:0000256" key="1">
    <source>
        <dbReference type="SAM" id="MobiDB-lite"/>
    </source>
</evidence>
<dbReference type="AlphaFoldDB" id="A0A9P5P1L6"/>
<name>A0A9P5P1L6_GYMJU</name>
<keyword evidence="3" id="KW-1185">Reference proteome</keyword>
<feature type="region of interest" description="Disordered" evidence="1">
    <location>
        <begin position="280"/>
        <end position="330"/>
    </location>
</feature>
<sequence>MSYAKHSKEFKKLIQVLDEQSRQSSSHYRFEVMYMAIGGVINQDQNLVLLSGSDAFIDFFLDQFNCMSDLALAQGKAHVYDHLSKCMLQNEDIDMAAQPPSPSRGQATIKMSMLPPSPSSSQVAIKMEATPSDEFDLNINELKARFKALADEHNVELISSRGNFQWKKLGHLFAAAGFVLHNYPEGVPFPSDTAGSKGIAGLKHKEAAILLNSFTHPTHPLMFKRMYKNGVPVTEPAIIGIPPDYDSPFRHGHCKFVDEQMNTDQNGPSCLLLLSSATTKKPPSKKANLWSRALSTKQKTTEDATSQSRTSTKDAATTKASRSKSIAPNV</sequence>
<proteinExistence type="predicted"/>
<protein>
    <submittedName>
        <fullName evidence="2">Uncharacterized protein</fullName>
    </submittedName>
</protein>
<evidence type="ECO:0000313" key="3">
    <source>
        <dbReference type="Proteomes" id="UP000724874"/>
    </source>
</evidence>
<reference evidence="2" key="1">
    <citation type="submission" date="2020-11" db="EMBL/GenBank/DDBJ databases">
        <authorList>
            <consortium name="DOE Joint Genome Institute"/>
            <person name="Ahrendt S."/>
            <person name="Riley R."/>
            <person name="Andreopoulos W."/>
            <person name="LaButti K."/>
            <person name="Pangilinan J."/>
            <person name="Ruiz-duenas F.J."/>
            <person name="Barrasa J.M."/>
            <person name="Sanchez-Garcia M."/>
            <person name="Camarero S."/>
            <person name="Miyauchi S."/>
            <person name="Serrano A."/>
            <person name="Linde D."/>
            <person name="Babiker R."/>
            <person name="Drula E."/>
            <person name="Ayuso-Fernandez I."/>
            <person name="Pacheco R."/>
            <person name="Padilla G."/>
            <person name="Ferreira P."/>
            <person name="Barriuso J."/>
            <person name="Kellner H."/>
            <person name="Castanera R."/>
            <person name="Alfaro M."/>
            <person name="Ramirez L."/>
            <person name="Pisabarro A.G."/>
            <person name="Kuo A."/>
            <person name="Tritt A."/>
            <person name="Lipzen A."/>
            <person name="He G."/>
            <person name="Yan M."/>
            <person name="Ng V."/>
            <person name="Cullen D."/>
            <person name="Martin F."/>
            <person name="Rosso M.-N."/>
            <person name="Henrissat B."/>
            <person name="Hibbett D."/>
            <person name="Martinez A.T."/>
            <person name="Grigoriev I.V."/>
        </authorList>
    </citation>
    <scope>NUCLEOTIDE SEQUENCE</scope>
    <source>
        <strain evidence="2">AH 44721</strain>
    </source>
</reference>
<gene>
    <name evidence="2" type="ORF">CPB84DRAFT_1842348</name>
</gene>
<dbReference type="EMBL" id="JADNYJ010000005">
    <property type="protein sequence ID" value="KAF8911096.1"/>
    <property type="molecule type" value="Genomic_DNA"/>
</dbReference>
<feature type="compositionally biased region" description="Polar residues" evidence="1">
    <location>
        <begin position="293"/>
        <end position="307"/>
    </location>
</feature>
<dbReference type="Proteomes" id="UP000724874">
    <property type="component" value="Unassembled WGS sequence"/>
</dbReference>
<feature type="compositionally biased region" description="Low complexity" evidence="1">
    <location>
        <begin position="308"/>
        <end position="330"/>
    </location>
</feature>
<evidence type="ECO:0000313" key="2">
    <source>
        <dbReference type="EMBL" id="KAF8911096.1"/>
    </source>
</evidence>
<organism evidence="2 3">
    <name type="scientific">Gymnopilus junonius</name>
    <name type="common">Spectacular rustgill mushroom</name>
    <name type="synonym">Gymnopilus spectabilis subsp. junonius</name>
    <dbReference type="NCBI Taxonomy" id="109634"/>
    <lineage>
        <taxon>Eukaryota</taxon>
        <taxon>Fungi</taxon>
        <taxon>Dikarya</taxon>
        <taxon>Basidiomycota</taxon>
        <taxon>Agaricomycotina</taxon>
        <taxon>Agaricomycetes</taxon>
        <taxon>Agaricomycetidae</taxon>
        <taxon>Agaricales</taxon>
        <taxon>Agaricineae</taxon>
        <taxon>Hymenogastraceae</taxon>
        <taxon>Gymnopilus</taxon>
    </lineage>
</organism>